<gene>
    <name evidence="7" type="ORF">MNBD_NITROSPINAE04-797</name>
</gene>
<keyword evidence="5 6" id="KW-0472">Membrane</keyword>
<feature type="transmembrane region" description="Helical" evidence="6">
    <location>
        <begin position="119"/>
        <end position="144"/>
    </location>
</feature>
<sequence length="258" mass="29071">MRNALAVMKRELRSYFYSPVAYAVIFIFLLIAGYFFYSAMVFYGIKSYELSRAAQFIGAQELDMAGSVLRPLFANLGVVMLLMTPIITMRLFSEEKKSGSIELLFTWPLRDMEMVFGKYLASVLILLASLAPTLLFSAIIAFYATPPWGVIATGYTGLFLMGSAFMALGLFVSTLTENQAVAAAITFGALLLFWALAWTVGLEMDTFSQTIKYLSILEHLDQFTKGVIDTRDIIYYLSFIFLFLFLSLRSLESKQWRG</sequence>
<evidence type="ECO:0000256" key="5">
    <source>
        <dbReference type="ARBA" id="ARBA00023136"/>
    </source>
</evidence>
<protein>
    <submittedName>
        <fullName evidence="7">Gliding motility-associated ABC transporter permease protein GldF</fullName>
    </submittedName>
</protein>
<keyword evidence="4 6" id="KW-1133">Transmembrane helix</keyword>
<keyword evidence="3 6" id="KW-0812">Transmembrane</keyword>
<evidence type="ECO:0000256" key="4">
    <source>
        <dbReference type="ARBA" id="ARBA00022989"/>
    </source>
</evidence>
<name>A0A3B1C4R5_9ZZZZ</name>
<feature type="transmembrane region" description="Helical" evidence="6">
    <location>
        <begin position="150"/>
        <end position="173"/>
    </location>
</feature>
<dbReference type="GO" id="GO:0005886">
    <property type="term" value="C:plasma membrane"/>
    <property type="evidence" value="ECO:0007669"/>
    <property type="project" value="UniProtKB-SubCell"/>
</dbReference>
<comment type="subcellular location">
    <subcellularLocation>
        <location evidence="1">Cell membrane</location>
        <topology evidence="1">Multi-pass membrane protein</topology>
    </subcellularLocation>
</comment>
<dbReference type="PANTHER" id="PTHR30294:SF29">
    <property type="entry name" value="MULTIDRUG ABC TRANSPORTER PERMEASE YBHS-RELATED"/>
    <property type="match status" value="1"/>
</dbReference>
<evidence type="ECO:0000256" key="3">
    <source>
        <dbReference type="ARBA" id="ARBA00022692"/>
    </source>
</evidence>
<evidence type="ECO:0000256" key="6">
    <source>
        <dbReference type="SAM" id="Phobius"/>
    </source>
</evidence>
<accession>A0A3B1C4R5</accession>
<evidence type="ECO:0000256" key="1">
    <source>
        <dbReference type="ARBA" id="ARBA00004651"/>
    </source>
</evidence>
<dbReference type="AlphaFoldDB" id="A0A3B1C4R5"/>
<feature type="transmembrane region" description="Helical" evidence="6">
    <location>
        <begin position="180"/>
        <end position="200"/>
    </location>
</feature>
<reference evidence="7" key="1">
    <citation type="submission" date="2018-06" db="EMBL/GenBank/DDBJ databases">
        <authorList>
            <person name="Zhirakovskaya E."/>
        </authorList>
    </citation>
    <scope>NUCLEOTIDE SEQUENCE</scope>
</reference>
<dbReference type="InterPro" id="IPR051449">
    <property type="entry name" value="ABC-2_transporter_component"/>
</dbReference>
<organism evidence="7">
    <name type="scientific">hydrothermal vent metagenome</name>
    <dbReference type="NCBI Taxonomy" id="652676"/>
    <lineage>
        <taxon>unclassified sequences</taxon>
        <taxon>metagenomes</taxon>
        <taxon>ecological metagenomes</taxon>
    </lineage>
</organism>
<dbReference type="EMBL" id="UOGA01000238">
    <property type="protein sequence ID" value="VAX23092.1"/>
    <property type="molecule type" value="Genomic_DNA"/>
</dbReference>
<dbReference type="PANTHER" id="PTHR30294">
    <property type="entry name" value="MEMBRANE COMPONENT OF ABC TRANSPORTER YHHJ-RELATED"/>
    <property type="match status" value="1"/>
</dbReference>
<dbReference type="Pfam" id="PF12679">
    <property type="entry name" value="ABC2_membrane_2"/>
    <property type="match status" value="1"/>
</dbReference>
<feature type="transmembrane region" description="Helical" evidence="6">
    <location>
        <begin position="20"/>
        <end position="45"/>
    </location>
</feature>
<evidence type="ECO:0000313" key="7">
    <source>
        <dbReference type="EMBL" id="VAX23092.1"/>
    </source>
</evidence>
<evidence type="ECO:0000256" key="2">
    <source>
        <dbReference type="ARBA" id="ARBA00022475"/>
    </source>
</evidence>
<feature type="transmembrane region" description="Helical" evidence="6">
    <location>
        <begin position="72"/>
        <end position="92"/>
    </location>
</feature>
<dbReference type="GO" id="GO:0140359">
    <property type="term" value="F:ABC-type transporter activity"/>
    <property type="evidence" value="ECO:0007669"/>
    <property type="project" value="InterPro"/>
</dbReference>
<proteinExistence type="predicted"/>
<feature type="transmembrane region" description="Helical" evidence="6">
    <location>
        <begin position="233"/>
        <end position="251"/>
    </location>
</feature>
<keyword evidence="2" id="KW-1003">Cell membrane</keyword>